<comment type="caution">
    <text evidence="10">The sequence shown here is derived from an EMBL/GenBank/DDBJ whole genome shotgun (WGS) entry which is preliminary data.</text>
</comment>
<protein>
    <submittedName>
        <fullName evidence="10">Uncharacterized protein</fullName>
    </submittedName>
</protein>
<dbReference type="PANTHER" id="PTHR33365:SF12">
    <property type="entry name" value="TAT PATHWAY SIGNAL SEQUENCE"/>
    <property type="match status" value="1"/>
</dbReference>
<keyword evidence="5 9" id="KW-0472">Membrane</keyword>
<dbReference type="RefSeq" id="XP_062725066.1">
    <property type="nucleotide sequence ID" value="XM_062867386.1"/>
</dbReference>
<keyword evidence="11" id="KW-1185">Reference proteome</keyword>
<dbReference type="PANTHER" id="PTHR33365">
    <property type="entry name" value="YALI0B05434P"/>
    <property type="match status" value="1"/>
</dbReference>
<dbReference type="GO" id="GO:0016020">
    <property type="term" value="C:membrane"/>
    <property type="evidence" value="ECO:0007669"/>
    <property type="project" value="UniProtKB-SubCell"/>
</dbReference>
<reference evidence="10" key="1">
    <citation type="journal article" date="2023" name="Mol. Phylogenet. Evol.">
        <title>Genome-scale phylogeny and comparative genomics of the fungal order Sordariales.</title>
        <authorList>
            <person name="Hensen N."/>
            <person name="Bonometti L."/>
            <person name="Westerberg I."/>
            <person name="Brannstrom I.O."/>
            <person name="Guillou S."/>
            <person name="Cros-Aarteil S."/>
            <person name="Calhoun S."/>
            <person name="Haridas S."/>
            <person name="Kuo A."/>
            <person name="Mondo S."/>
            <person name="Pangilinan J."/>
            <person name="Riley R."/>
            <person name="LaButti K."/>
            <person name="Andreopoulos B."/>
            <person name="Lipzen A."/>
            <person name="Chen C."/>
            <person name="Yan M."/>
            <person name="Daum C."/>
            <person name="Ng V."/>
            <person name="Clum A."/>
            <person name="Steindorff A."/>
            <person name="Ohm R.A."/>
            <person name="Martin F."/>
            <person name="Silar P."/>
            <person name="Natvig D.O."/>
            <person name="Lalanne C."/>
            <person name="Gautier V."/>
            <person name="Ament-Velasquez S.L."/>
            <person name="Kruys A."/>
            <person name="Hutchinson M.I."/>
            <person name="Powell A.J."/>
            <person name="Barry K."/>
            <person name="Miller A.N."/>
            <person name="Grigoriev I.V."/>
            <person name="Debuchy R."/>
            <person name="Gladieux P."/>
            <person name="Hiltunen Thoren M."/>
            <person name="Johannesson H."/>
        </authorList>
    </citation>
    <scope>NUCLEOTIDE SEQUENCE</scope>
    <source>
        <strain evidence="10">CBS 333.67</strain>
    </source>
</reference>
<organism evidence="10 11">
    <name type="scientific">Chaetomium strumarium</name>
    <dbReference type="NCBI Taxonomy" id="1170767"/>
    <lineage>
        <taxon>Eukaryota</taxon>
        <taxon>Fungi</taxon>
        <taxon>Dikarya</taxon>
        <taxon>Ascomycota</taxon>
        <taxon>Pezizomycotina</taxon>
        <taxon>Sordariomycetes</taxon>
        <taxon>Sordariomycetidae</taxon>
        <taxon>Sordariales</taxon>
        <taxon>Chaetomiaceae</taxon>
        <taxon>Chaetomium</taxon>
    </lineage>
</organism>
<comment type="subcellular location">
    <subcellularLocation>
        <location evidence="1">Membrane</location>
        <topology evidence="1">Single-pass membrane protein</topology>
    </subcellularLocation>
</comment>
<comment type="similarity">
    <text evidence="7">Belongs to the ustYa family.</text>
</comment>
<evidence type="ECO:0000313" key="11">
    <source>
        <dbReference type="Proteomes" id="UP001273166"/>
    </source>
</evidence>
<feature type="transmembrane region" description="Helical" evidence="9">
    <location>
        <begin position="99"/>
        <end position="122"/>
    </location>
</feature>
<evidence type="ECO:0000256" key="9">
    <source>
        <dbReference type="SAM" id="Phobius"/>
    </source>
</evidence>
<keyword evidence="2 9" id="KW-0812">Transmembrane</keyword>
<evidence type="ECO:0000256" key="4">
    <source>
        <dbReference type="ARBA" id="ARBA00023026"/>
    </source>
</evidence>
<keyword evidence="4" id="KW-0843">Virulence</keyword>
<dbReference type="Proteomes" id="UP001273166">
    <property type="component" value="Unassembled WGS sequence"/>
</dbReference>
<evidence type="ECO:0000313" key="10">
    <source>
        <dbReference type="EMBL" id="KAK3309286.1"/>
    </source>
</evidence>
<evidence type="ECO:0000256" key="7">
    <source>
        <dbReference type="ARBA" id="ARBA00035112"/>
    </source>
</evidence>
<evidence type="ECO:0000256" key="8">
    <source>
        <dbReference type="SAM" id="MobiDB-lite"/>
    </source>
</evidence>
<keyword evidence="6" id="KW-0325">Glycoprotein</keyword>
<evidence type="ECO:0000256" key="2">
    <source>
        <dbReference type="ARBA" id="ARBA00022692"/>
    </source>
</evidence>
<dbReference type="EMBL" id="JAUDZG010000002">
    <property type="protein sequence ID" value="KAK3309286.1"/>
    <property type="molecule type" value="Genomic_DNA"/>
</dbReference>
<accession>A0AAJ0M505</accession>
<evidence type="ECO:0000256" key="6">
    <source>
        <dbReference type="ARBA" id="ARBA00023180"/>
    </source>
</evidence>
<dbReference type="GO" id="GO:0043386">
    <property type="term" value="P:mycotoxin biosynthetic process"/>
    <property type="evidence" value="ECO:0007669"/>
    <property type="project" value="InterPro"/>
</dbReference>
<dbReference type="GeneID" id="87886215"/>
<evidence type="ECO:0000256" key="1">
    <source>
        <dbReference type="ARBA" id="ARBA00004167"/>
    </source>
</evidence>
<dbReference type="InterPro" id="IPR021765">
    <property type="entry name" value="UstYa-like"/>
</dbReference>
<gene>
    <name evidence="10" type="ORF">B0T15DRAFT_500971</name>
</gene>
<sequence length="227" mass="24661">MPSPPISFEALMKAMMPLEKDTVQTGRQHDGNEYRDDSTDRLVNEREKNPRWERPISWYQRRRAVAVYAGVSVVQLVIAVGLAVLLARTRPSCGVRSSIVSFPAVPIALAVLAVSDLAPLWLAPANEAIDWSVQEFDSGNGLHGNFIGPPRPALEKAWAELLRPMNLRLGREDIVAYHREGNAVALSDGSGYAGSLNVYHELHCVIARASCRGPDTHGGSGPLCSAA</sequence>
<evidence type="ECO:0000256" key="3">
    <source>
        <dbReference type="ARBA" id="ARBA00022989"/>
    </source>
</evidence>
<proteinExistence type="inferred from homology"/>
<feature type="transmembrane region" description="Helical" evidence="9">
    <location>
        <begin position="65"/>
        <end position="87"/>
    </location>
</feature>
<feature type="region of interest" description="Disordered" evidence="8">
    <location>
        <begin position="22"/>
        <end position="47"/>
    </location>
</feature>
<keyword evidence="3 9" id="KW-1133">Transmembrane helix</keyword>
<dbReference type="Pfam" id="PF11807">
    <property type="entry name" value="UstYa"/>
    <property type="match status" value="1"/>
</dbReference>
<reference evidence="10" key="2">
    <citation type="submission" date="2023-06" db="EMBL/GenBank/DDBJ databases">
        <authorList>
            <consortium name="Lawrence Berkeley National Laboratory"/>
            <person name="Mondo S.J."/>
            <person name="Hensen N."/>
            <person name="Bonometti L."/>
            <person name="Westerberg I."/>
            <person name="Brannstrom I.O."/>
            <person name="Guillou S."/>
            <person name="Cros-Aarteil S."/>
            <person name="Calhoun S."/>
            <person name="Haridas S."/>
            <person name="Kuo A."/>
            <person name="Pangilinan J."/>
            <person name="Riley R."/>
            <person name="Labutti K."/>
            <person name="Andreopoulos B."/>
            <person name="Lipzen A."/>
            <person name="Chen C."/>
            <person name="Yanf M."/>
            <person name="Daum C."/>
            <person name="Ng V."/>
            <person name="Clum A."/>
            <person name="Steindorff A."/>
            <person name="Ohm R."/>
            <person name="Martin F."/>
            <person name="Silar P."/>
            <person name="Natvig D."/>
            <person name="Lalanne C."/>
            <person name="Gautier V."/>
            <person name="Ament-Velasquez S.L."/>
            <person name="Kruys A."/>
            <person name="Hutchinson M.I."/>
            <person name="Powell A.J."/>
            <person name="Barry K."/>
            <person name="Miller A.N."/>
            <person name="Grigoriev I.V."/>
            <person name="Debuchy R."/>
            <person name="Gladieux P."/>
            <person name="Thoren M.H."/>
            <person name="Johannesson H."/>
        </authorList>
    </citation>
    <scope>NUCLEOTIDE SEQUENCE</scope>
    <source>
        <strain evidence="10">CBS 333.67</strain>
    </source>
</reference>
<dbReference type="AlphaFoldDB" id="A0AAJ0M505"/>
<name>A0AAJ0M505_9PEZI</name>
<evidence type="ECO:0000256" key="5">
    <source>
        <dbReference type="ARBA" id="ARBA00023136"/>
    </source>
</evidence>